<dbReference type="EMBL" id="CP008956">
    <property type="protein sequence ID" value="QJQ00217.1"/>
    <property type="molecule type" value="Genomic_DNA"/>
</dbReference>
<sequence>MQVRSQQGDTLDALVFRYLGASSGYVEQALALNPALAALGAVLPAGTIVTLPAALEASATTQDSISLWD</sequence>
<dbReference type="RefSeq" id="WP_017452849.1">
    <property type="nucleotide sequence ID" value="NZ_CP008956.1"/>
</dbReference>
<gene>
    <name evidence="1" type="ORF">C798_08215</name>
</gene>
<dbReference type="Pfam" id="PF05489">
    <property type="entry name" value="Phage_tail_X"/>
    <property type="match status" value="1"/>
</dbReference>
<dbReference type="InterPro" id="IPR008861">
    <property type="entry name" value="GpX-like"/>
</dbReference>
<organism evidence="1 2">
    <name type="scientific">Herbaspirillum rubrisubalbicans Os34</name>
    <dbReference type="NCBI Taxonomy" id="1235827"/>
    <lineage>
        <taxon>Bacteria</taxon>
        <taxon>Pseudomonadati</taxon>
        <taxon>Pseudomonadota</taxon>
        <taxon>Betaproteobacteria</taxon>
        <taxon>Burkholderiales</taxon>
        <taxon>Oxalobacteraceae</taxon>
        <taxon>Herbaspirillum</taxon>
    </lineage>
</organism>
<reference evidence="1 2" key="1">
    <citation type="journal article" date="2012" name="J. Bacteriol.">
        <title>Genome sequence of the pathogenic Herbaspirillum seropedicae strain Os34, isolated from rice roots.</title>
        <authorList>
            <person name="Ye W."/>
            <person name="Ye S."/>
            <person name="Liu J."/>
            <person name="Chang S."/>
            <person name="Chen M."/>
            <person name="Zhu B."/>
            <person name="Guo L."/>
            <person name="An Q."/>
        </authorList>
    </citation>
    <scope>NUCLEOTIDE SEQUENCE [LARGE SCALE GENOMIC DNA]</scope>
    <source>
        <strain evidence="1 2">Os34</strain>
    </source>
</reference>
<name>A0A6M3ZNN8_9BURK</name>
<proteinExistence type="predicted"/>
<dbReference type="AlphaFoldDB" id="A0A6M3ZNN8"/>
<protein>
    <submittedName>
        <fullName evidence="1">Phage tail protein</fullName>
    </submittedName>
</protein>
<dbReference type="Proteomes" id="UP000501648">
    <property type="component" value="Chromosome"/>
</dbReference>
<accession>A0A6M3ZNN8</accession>
<evidence type="ECO:0000313" key="1">
    <source>
        <dbReference type="EMBL" id="QJQ00217.1"/>
    </source>
</evidence>
<evidence type="ECO:0000313" key="2">
    <source>
        <dbReference type="Proteomes" id="UP000501648"/>
    </source>
</evidence>